<evidence type="ECO:0000313" key="10">
    <source>
        <dbReference type="EMBL" id="EAU90295.2"/>
    </source>
</evidence>
<dbReference type="HOGENOM" id="CLU_012622_0_0_1"/>
<feature type="coiled-coil region" evidence="7">
    <location>
        <begin position="333"/>
        <end position="360"/>
    </location>
</feature>
<protein>
    <submittedName>
        <fullName evidence="10">Topoisomerase II</fullName>
    </submittedName>
</protein>
<dbReference type="VEuPathDB" id="FungiDB:CC1G_12048"/>
<comment type="similarity">
    <text evidence="3">Belongs to the PAT1 family.</text>
</comment>
<feature type="compositionally biased region" description="Low complexity" evidence="8">
    <location>
        <begin position="291"/>
        <end position="300"/>
    </location>
</feature>
<keyword evidence="7" id="KW-0175">Coiled coil</keyword>
<dbReference type="GO" id="GO:0000932">
    <property type="term" value="C:P-body"/>
    <property type="evidence" value="ECO:0007669"/>
    <property type="project" value="UniProtKB-SubCell"/>
</dbReference>
<dbReference type="PANTHER" id="PTHR21551">
    <property type="entry name" value="TOPOISOMERASE II-ASSOCIATED PROTEIN PAT1"/>
    <property type="match status" value="1"/>
</dbReference>
<dbReference type="eggNOG" id="KOG4592">
    <property type="taxonomic scope" value="Eukaryota"/>
</dbReference>
<dbReference type="InParanoid" id="A8N9L0"/>
<sequence>MSFFDLPQRDLEEERRKFLEGDIKDGDEDVPVFNWGEESYDGLGDALQEGGDELNDETFGNVGDVGKDFDFSQPAIPGYEPPPRPKQEPTKDEVPPAPESREQQQPQQQHQQQQQQPQSQGVPTLTSRPSVQSLESIWDDKSLASILPKANGSSVLRNQDQQHLHHHQPSRSIATPPVPQASARFSPFTAGDVPVPQHDPIGQGIGHVQHQQQQQRVRTLQEIEEEMLFQAARARQKQQEQEMLERAILQQRIDEQRLHEQELRRQELLHFQQEQQKEQLQRLVQLQQQQQQQIHQHQQRGSQGTPPPPRMLPVSQSPRFLEHHRQQALLLQQQQQQERLHQQQQLLLQQERERERQRQLMLLEEQRRMEELEKRLAHNLMLENKPGSPWRGHHEAPQFPNEHLAHRQFATPSPARHLLQQQQQHGQFGPGVVVGLQEGIPLSQQQSLQLQQRLLAEMSQQEYARDVHGMGPNQEQLRLEAMRKILEAEKMEEKRRRKAQKLAYMARYNDLMTQSDKDFITRIQVSQLVTQDPYADDFYAQVYGAILRSRMGLQAHDERVLKFGSGGGVGLGLAPKGGNRRPSAMQRMEQQVERIVNNARKREEEKGLHSLHSLQGALGKTSGRSYKAAPRQLLQVESASPNLSPAHAHISKASVYNEGAAQEAAKLGREALGDAAHDGEVVRQEPLTRRETLVILERLYDLVLHVEQLRRDQPHPEDPPEAMEQWKKEYDENVELIWKEMRVNVPLETSNPHPFISLLMPTKGKKVLPRLTRHLPSDKMLILLTLLVACFDQLDVIKSAPVLDSLVETSERSEVERQTQAFLGSVMQAILPIVSVAELRLVTGLLSLLLHRTNVVAVAQTRPGLALLTLFLSRVEVIKQTINSGAEQTEMPTAEESQAWQMMFDHLFQLLAPHLMLLFPSTRIAHTNITGQPPANPTSIDIVDQPVWQFLAALALHAVTEQHQILVTALREKVLDNVLSVNKGWVADEEERQTKLANVNLFLHALGLDSSQIAL</sequence>
<evidence type="ECO:0000256" key="4">
    <source>
        <dbReference type="ARBA" id="ARBA00022490"/>
    </source>
</evidence>
<evidence type="ECO:0000256" key="1">
    <source>
        <dbReference type="ARBA" id="ARBA00004123"/>
    </source>
</evidence>
<feature type="region of interest" description="Disordered" evidence="8">
    <location>
        <begin position="291"/>
        <end position="315"/>
    </location>
</feature>
<dbReference type="STRING" id="240176.A8N9L0"/>
<dbReference type="KEGG" id="cci:CC1G_12048"/>
<dbReference type="OMA" id="YLEHSGH"/>
<evidence type="ECO:0000259" key="9">
    <source>
        <dbReference type="Pfam" id="PF09770"/>
    </source>
</evidence>
<keyword evidence="5" id="KW-0694">RNA-binding</keyword>
<dbReference type="GeneID" id="6007988"/>
<comment type="caution">
    <text evidence="10">The sequence shown here is derived from an EMBL/GenBank/DDBJ whole genome shotgun (WGS) entry which is preliminary data.</text>
</comment>
<organism evidence="10 11">
    <name type="scientific">Coprinopsis cinerea (strain Okayama-7 / 130 / ATCC MYA-4618 / FGSC 9003)</name>
    <name type="common">Inky cap fungus</name>
    <name type="synonym">Hormographiella aspergillata</name>
    <dbReference type="NCBI Taxonomy" id="240176"/>
    <lineage>
        <taxon>Eukaryota</taxon>
        <taxon>Fungi</taxon>
        <taxon>Dikarya</taxon>
        <taxon>Basidiomycota</taxon>
        <taxon>Agaricomycotina</taxon>
        <taxon>Agaricomycetes</taxon>
        <taxon>Agaricomycetidae</taxon>
        <taxon>Agaricales</taxon>
        <taxon>Agaricineae</taxon>
        <taxon>Psathyrellaceae</taxon>
        <taxon>Coprinopsis</taxon>
    </lineage>
</organism>
<evidence type="ECO:0000256" key="5">
    <source>
        <dbReference type="ARBA" id="ARBA00022884"/>
    </source>
</evidence>
<feature type="compositionally biased region" description="Low complexity" evidence="8">
    <location>
        <begin position="103"/>
        <end position="120"/>
    </location>
</feature>
<keyword evidence="11" id="KW-1185">Reference proteome</keyword>
<keyword evidence="6" id="KW-0539">Nucleus</keyword>
<dbReference type="Pfam" id="PF09770">
    <property type="entry name" value="PAT1"/>
    <property type="match status" value="1"/>
</dbReference>
<keyword evidence="4" id="KW-0963">Cytoplasm</keyword>
<accession>A8N9L0</accession>
<dbReference type="FunCoup" id="A8N9L0">
    <property type="interactions" value="140"/>
</dbReference>
<dbReference type="OrthoDB" id="74835at2759"/>
<feature type="region of interest" description="Disordered" evidence="8">
    <location>
        <begin position="157"/>
        <end position="186"/>
    </location>
</feature>
<feature type="compositionally biased region" description="Basic and acidic residues" evidence="8">
    <location>
        <begin position="83"/>
        <end position="102"/>
    </location>
</feature>
<evidence type="ECO:0000313" key="11">
    <source>
        <dbReference type="Proteomes" id="UP000001861"/>
    </source>
</evidence>
<feature type="domain" description="mRNA decay factor PAT1" evidence="9">
    <location>
        <begin position="332"/>
        <end position="1009"/>
    </location>
</feature>
<dbReference type="PANTHER" id="PTHR21551:SF0">
    <property type="entry name" value="PROTEIN ASSOCIATED WITH TOPO II RELATED-1, ISOFORM A"/>
    <property type="match status" value="1"/>
</dbReference>
<evidence type="ECO:0000256" key="7">
    <source>
        <dbReference type="SAM" id="Coils"/>
    </source>
</evidence>
<dbReference type="GO" id="GO:0033962">
    <property type="term" value="P:P-body assembly"/>
    <property type="evidence" value="ECO:0007669"/>
    <property type="project" value="TreeGrafter"/>
</dbReference>
<dbReference type="Proteomes" id="UP000001861">
    <property type="component" value="Unassembled WGS sequence"/>
</dbReference>
<dbReference type="InterPro" id="IPR019167">
    <property type="entry name" value="PAT1_dom"/>
</dbReference>
<reference evidence="10 11" key="1">
    <citation type="journal article" date="2010" name="Proc. Natl. Acad. Sci. U.S.A.">
        <title>Insights into evolution of multicellular fungi from the assembled chromosomes of the mushroom Coprinopsis cinerea (Coprinus cinereus).</title>
        <authorList>
            <person name="Stajich J.E."/>
            <person name="Wilke S.K."/>
            <person name="Ahren D."/>
            <person name="Au C.H."/>
            <person name="Birren B.W."/>
            <person name="Borodovsky M."/>
            <person name="Burns C."/>
            <person name="Canback B."/>
            <person name="Casselton L.A."/>
            <person name="Cheng C.K."/>
            <person name="Deng J."/>
            <person name="Dietrich F.S."/>
            <person name="Fargo D.C."/>
            <person name="Farman M.L."/>
            <person name="Gathman A.C."/>
            <person name="Goldberg J."/>
            <person name="Guigo R."/>
            <person name="Hoegger P.J."/>
            <person name="Hooker J.B."/>
            <person name="Huggins A."/>
            <person name="James T.Y."/>
            <person name="Kamada T."/>
            <person name="Kilaru S."/>
            <person name="Kodira C."/>
            <person name="Kues U."/>
            <person name="Kupfer D."/>
            <person name="Kwan H.S."/>
            <person name="Lomsadze A."/>
            <person name="Li W."/>
            <person name="Lilly W.W."/>
            <person name="Ma L.J."/>
            <person name="Mackey A.J."/>
            <person name="Manning G."/>
            <person name="Martin F."/>
            <person name="Muraguchi H."/>
            <person name="Natvig D.O."/>
            <person name="Palmerini H."/>
            <person name="Ramesh M.A."/>
            <person name="Rehmeyer C.J."/>
            <person name="Roe B.A."/>
            <person name="Shenoy N."/>
            <person name="Stanke M."/>
            <person name="Ter-Hovhannisyan V."/>
            <person name="Tunlid A."/>
            <person name="Velagapudi R."/>
            <person name="Vision T.J."/>
            <person name="Zeng Q."/>
            <person name="Zolan M.E."/>
            <person name="Pukkila P.J."/>
        </authorList>
    </citation>
    <scope>NUCLEOTIDE SEQUENCE [LARGE SCALE GENOMIC DNA]</scope>
    <source>
        <strain evidence="11">Okayama-7 / 130 / ATCC MYA-4618 / FGSC 9003</strain>
    </source>
</reference>
<gene>
    <name evidence="10" type="ORF">CC1G_12048</name>
</gene>
<evidence type="ECO:0000256" key="3">
    <source>
        <dbReference type="ARBA" id="ARBA00009138"/>
    </source>
</evidence>
<dbReference type="AlphaFoldDB" id="A8N9L0"/>
<feature type="region of interest" description="Disordered" evidence="8">
    <location>
        <begin position="18"/>
        <end position="142"/>
    </location>
</feature>
<comment type="subcellular location">
    <subcellularLocation>
        <location evidence="2">Cytoplasm</location>
        <location evidence="2">P-body</location>
    </subcellularLocation>
    <subcellularLocation>
        <location evidence="1">Nucleus</location>
    </subcellularLocation>
</comment>
<dbReference type="InterPro" id="IPR039900">
    <property type="entry name" value="Pat1-like"/>
</dbReference>
<dbReference type="GO" id="GO:0003723">
    <property type="term" value="F:RNA binding"/>
    <property type="evidence" value="ECO:0007669"/>
    <property type="project" value="UniProtKB-KW"/>
</dbReference>
<proteinExistence type="inferred from homology"/>
<dbReference type="EMBL" id="AACS02000007">
    <property type="protein sequence ID" value="EAU90295.2"/>
    <property type="molecule type" value="Genomic_DNA"/>
</dbReference>
<evidence type="ECO:0000256" key="2">
    <source>
        <dbReference type="ARBA" id="ARBA00004201"/>
    </source>
</evidence>
<evidence type="ECO:0000256" key="8">
    <source>
        <dbReference type="SAM" id="MobiDB-lite"/>
    </source>
</evidence>
<dbReference type="RefSeq" id="XP_001831516.2">
    <property type="nucleotide sequence ID" value="XM_001831464.2"/>
</dbReference>
<feature type="compositionally biased region" description="Polar residues" evidence="8">
    <location>
        <begin position="121"/>
        <end position="135"/>
    </location>
</feature>
<name>A8N9L0_COPC7</name>
<evidence type="ECO:0000256" key="6">
    <source>
        <dbReference type="ARBA" id="ARBA00023242"/>
    </source>
</evidence>
<dbReference type="GO" id="GO:0005634">
    <property type="term" value="C:nucleus"/>
    <property type="evidence" value="ECO:0007669"/>
    <property type="project" value="UniProtKB-SubCell"/>
</dbReference>
<dbReference type="GO" id="GO:0000290">
    <property type="term" value="P:deadenylation-dependent decapping of nuclear-transcribed mRNA"/>
    <property type="evidence" value="ECO:0007669"/>
    <property type="project" value="InterPro"/>
</dbReference>